<dbReference type="InterPro" id="IPR051453">
    <property type="entry name" value="MBL_Glyoxalase_II"/>
</dbReference>
<dbReference type="Pfam" id="PF00753">
    <property type="entry name" value="Lactamase_B"/>
    <property type="match status" value="1"/>
</dbReference>
<dbReference type="PANTHER" id="PTHR46233:SF4">
    <property type="entry name" value="METALLO-BETA-LACTAMASE DOMAIN-CONTAINING PROTEIN"/>
    <property type="match status" value="1"/>
</dbReference>
<evidence type="ECO:0000313" key="3">
    <source>
        <dbReference type="Proteomes" id="UP001500665"/>
    </source>
</evidence>
<evidence type="ECO:0000259" key="1">
    <source>
        <dbReference type="SMART" id="SM00849"/>
    </source>
</evidence>
<protein>
    <submittedName>
        <fullName evidence="2">MBL fold metallo-hydrolase</fullName>
    </submittedName>
</protein>
<sequence>MTARIEQIVTSGPVTVDDEVFTEEVNTWVIGDDEAVIVIDPANDAEAVLKAVDGREVMAVVCTNGRDNVVSTVLEVSADDERGDAPILLHRGDRSLWRDYFRRLAKDTDDEELRSLEPDQYLEEGGTFEIAGVQLEVLHTPGFTPGSISLYGESDGVLLTGGTLWRGRPGAYGEVYLDLHTQLNSITAQFGQLPADTRVLPGSGEETTVGEEADRWESWYSLQQTAAEEE</sequence>
<name>A0ABN1R3F8_9ACTN</name>
<feature type="domain" description="Metallo-beta-lactamase" evidence="1">
    <location>
        <begin position="24"/>
        <end position="203"/>
    </location>
</feature>
<dbReference type="InterPro" id="IPR036866">
    <property type="entry name" value="RibonucZ/Hydroxyglut_hydro"/>
</dbReference>
<comment type="caution">
    <text evidence="2">The sequence shown here is derived from an EMBL/GenBank/DDBJ whole genome shotgun (WGS) entry which is preliminary data.</text>
</comment>
<accession>A0ABN1R3F8</accession>
<dbReference type="InterPro" id="IPR001279">
    <property type="entry name" value="Metallo-B-lactamas"/>
</dbReference>
<organism evidence="2 3">
    <name type="scientific">Actinocorallia libanotica</name>
    <dbReference type="NCBI Taxonomy" id="46162"/>
    <lineage>
        <taxon>Bacteria</taxon>
        <taxon>Bacillati</taxon>
        <taxon>Actinomycetota</taxon>
        <taxon>Actinomycetes</taxon>
        <taxon>Streptosporangiales</taxon>
        <taxon>Thermomonosporaceae</taxon>
        <taxon>Actinocorallia</taxon>
    </lineage>
</organism>
<reference evidence="2 3" key="1">
    <citation type="journal article" date="2019" name="Int. J. Syst. Evol. Microbiol.">
        <title>The Global Catalogue of Microorganisms (GCM) 10K type strain sequencing project: providing services to taxonomists for standard genome sequencing and annotation.</title>
        <authorList>
            <consortium name="The Broad Institute Genomics Platform"/>
            <consortium name="The Broad Institute Genome Sequencing Center for Infectious Disease"/>
            <person name="Wu L."/>
            <person name="Ma J."/>
        </authorList>
    </citation>
    <scope>NUCLEOTIDE SEQUENCE [LARGE SCALE GENOMIC DNA]</scope>
    <source>
        <strain evidence="2 3">JCM 10696</strain>
    </source>
</reference>
<dbReference type="CDD" id="cd06262">
    <property type="entry name" value="metallo-hydrolase-like_MBL-fold"/>
    <property type="match status" value="1"/>
</dbReference>
<dbReference type="EMBL" id="BAAAHH010000011">
    <property type="protein sequence ID" value="GAA0951349.1"/>
    <property type="molecule type" value="Genomic_DNA"/>
</dbReference>
<dbReference type="Gene3D" id="3.60.15.10">
    <property type="entry name" value="Ribonuclease Z/Hydroxyacylglutathione hydrolase-like"/>
    <property type="match status" value="1"/>
</dbReference>
<dbReference type="Proteomes" id="UP001500665">
    <property type="component" value="Unassembled WGS sequence"/>
</dbReference>
<evidence type="ECO:0000313" key="2">
    <source>
        <dbReference type="EMBL" id="GAA0951349.1"/>
    </source>
</evidence>
<dbReference type="PANTHER" id="PTHR46233">
    <property type="entry name" value="HYDROXYACYLGLUTATHIONE HYDROLASE GLOC"/>
    <property type="match status" value="1"/>
</dbReference>
<dbReference type="SUPFAM" id="SSF56281">
    <property type="entry name" value="Metallo-hydrolase/oxidoreductase"/>
    <property type="match status" value="1"/>
</dbReference>
<dbReference type="SMART" id="SM00849">
    <property type="entry name" value="Lactamase_B"/>
    <property type="match status" value="1"/>
</dbReference>
<gene>
    <name evidence="2" type="ORF">GCM10009550_30890</name>
</gene>
<keyword evidence="3" id="KW-1185">Reference proteome</keyword>
<proteinExistence type="predicted"/>